<dbReference type="EMBL" id="CAJPDT010000040">
    <property type="protein sequence ID" value="CAF9925679.1"/>
    <property type="molecule type" value="Genomic_DNA"/>
</dbReference>
<accession>A0A8H3FLQ3</accession>
<dbReference type="OrthoDB" id="4538483at2759"/>
<reference evidence="1" key="1">
    <citation type="submission" date="2021-03" db="EMBL/GenBank/DDBJ databases">
        <authorList>
            <person name="Tagirdzhanova G."/>
        </authorList>
    </citation>
    <scope>NUCLEOTIDE SEQUENCE</scope>
</reference>
<evidence type="ECO:0000313" key="2">
    <source>
        <dbReference type="Proteomes" id="UP000664534"/>
    </source>
</evidence>
<keyword evidence="2" id="KW-1185">Reference proteome</keyword>
<organism evidence="1 2">
    <name type="scientific">Imshaugia aleurites</name>
    <dbReference type="NCBI Taxonomy" id="172621"/>
    <lineage>
        <taxon>Eukaryota</taxon>
        <taxon>Fungi</taxon>
        <taxon>Dikarya</taxon>
        <taxon>Ascomycota</taxon>
        <taxon>Pezizomycotina</taxon>
        <taxon>Lecanoromycetes</taxon>
        <taxon>OSLEUM clade</taxon>
        <taxon>Lecanoromycetidae</taxon>
        <taxon>Lecanorales</taxon>
        <taxon>Lecanorineae</taxon>
        <taxon>Parmeliaceae</taxon>
        <taxon>Imshaugia</taxon>
    </lineage>
</organism>
<dbReference type="AlphaFoldDB" id="A0A8H3FLQ3"/>
<evidence type="ECO:0000313" key="1">
    <source>
        <dbReference type="EMBL" id="CAF9925679.1"/>
    </source>
</evidence>
<sequence length="632" mass="69296">MALPALLDRVQSHLQEVRNEPSRILDEKLLDHVDRQVSGKRPEPHSHRGLLLLADVYTDRKLSESLEESWRDTLLNQLSDLLPTLQQDPTPVTCLIICLVTPRRYDFARVLTIKPPVDFTAGLSSPLRSINLAVLALLEKAIYRKSDIDIVAGKADVVAALVKLWLCTPDTAVAGPAHDVIVGMMLADEGEHTMTDSGIMDEGLMWRRILRDRDIYGSIFSICSLSTLGQEGSLSKREKTVSQARLLDMLLKIDSNPVRTSQMPEIEQRFGVKNGGLLQFAATHMVDYRDDVLMHMTLIEFYAKYLGTGDTFALHFLRSNGLHTRSMAYYLEPEKQDPLDLTYLYGLSAKYLSTYCSTFSQDLLASPIAGQILSRLTQVLGNTHSSQWAQEKIPKHDLHVLVSLPRVTLIPRTQASSPLFLIPVKPANPGAFAALAHVLHGVPRSMPEEQAAARALYYLEMENITSFWECVVAAADMIALKQGALSALSLIAAIITANWSPLPDVASSGSDLFKLPSESELASSFHAESLPQSGIEAIMTQPALGIVIPYLMKPARSFGSLVGGGRGDVESAVYQIAAAKHDVLTLLHQKLKEWVETRGEGQEMVAAVGRRVAQGPMGGTSEAGGQVGTMEM</sequence>
<protein>
    <submittedName>
        <fullName evidence="1">Uncharacterized protein</fullName>
    </submittedName>
</protein>
<proteinExistence type="predicted"/>
<comment type="caution">
    <text evidence="1">The sequence shown here is derived from an EMBL/GenBank/DDBJ whole genome shotgun (WGS) entry which is preliminary data.</text>
</comment>
<name>A0A8H3FLQ3_9LECA</name>
<gene>
    <name evidence="1" type="ORF">IMSHALPRED_006751</name>
</gene>
<dbReference type="Proteomes" id="UP000664534">
    <property type="component" value="Unassembled WGS sequence"/>
</dbReference>